<dbReference type="AlphaFoldDB" id="A0A9P5NN52"/>
<evidence type="ECO:0000256" key="1">
    <source>
        <dbReference type="ARBA" id="ARBA00025788"/>
    </source>
</evidence>
<dbReference type="InterPro" id="IPR008979">
    <property type="entry name" value="Galactose-bd-like_sf"/>
</dbReference>
<dbReference type="PROSITE" id="PS51532">
    <property type="entry name" value="PITH"/>
    <property type="match status" value="1"/>
</dbReference>
<evidence type="ECO:0000259" key="3">
    <source>
        <dbReference type="PROSITE" id="PS51532"/>
    </source>
</evidence>
<feature type="domain" description="PITH" evidence="3">
    <location>
        <begin position="20"/>
        <end position="191"/>
    </location>
</feature>
<dbReference type="OrthoDB" id="2635at2759"/>
<evidence type="ECO:0000313" key="4">
    <source>
        <dbReference type="EMBL" id="KAF8899875.1"/>
    </source>
</evidence>
<dbReference type="PANTHER" id="PTHR12175">
    <property type="entry name" value="AD039 HT014 THIOREDOXIN FAMILY TRP26"/>
    <property type="match status" value="1"/>
</dbReference>
<reference evidence="4" key="1">
    <citation type="submission" date="2020-11" db="EMBL/GenBank/DDBJ databases">
        <authorList>
            <consortium name="DOE Joint Genome Institute"/>
            <person name="Ahrendt S."/>
            <person name="Riley R."/>
            <person name="Andreopoulos W."/>
            <person name="LaButti K."/>
            <person name="Pangilinan J."/>
            <person name="Ruiz-duenas F.J."/>
            <person name="Barrasa J.M."/>
            <person name="Sanchez-Garcia M."/>
            <person name="Camarero S."/>
            <person name="Miyauchi S."/>
            <person name="Serrano A."/>
            <person name="Linde D."/>
            <person name="Babiker R."/>
            <person name="Drula E."/>
            <person name="Ayuso-Fernandez I."/>
            <person name="Pacheco R."/>
            <person name="Padilla G."/>
            <person name="Ferreira P."/>
            <person name="Barriuso J."/>
            <person name="Kellner H."/>
            <person name="Castanera R."/>
            <person name="Alfaro M."/>
            <person name="Ramirez L."/>
            <person name="Pisabarro A.G."/>
            <person name="Kuo A."/>
            <person name="Tritt A."/>
            <person name="Lipzen A."/>
            <person name="He G."/>
            <person name="Yan M."/>
            <person name="Ng V."/>
            <person name="Cullen D."/>
            <person name="Martin F."/>
            <person name="Rosso M.-N."/>
            <person name="Henrissat B."/>
            <person name="Hibbett D."/>
            <person name="Martinez A.T."/>
            <person name="Grigoriev I.V."/>
        </authorList>
    </citation>
    <scope>NUCLEOTIDE SEQUENCE</scope>
    <source>
        <strain evidence="4">AH 44721</strain>
    </source>
</reference>
<sequence>MPHEHRDDCGHESHDHDHDHPSADLGFQDNLFIHIDRQNVVALNATGNASSIIKPWHARLDEQAQFLESDADDQLIIRVPFTGTVRLKAVLFKSGPAGHTPQKIALFANGHNLDFGDINDITPTQEFLIPQSQDVGEYTLKTAKFSNISSLTIFIPASQGAETTRVYYLGFLGTWTEPKNQPIITVYEAQANLADHEKIQGMDGTWSAPGH</sequence>
<dbReference type="EMBL" id="JADNYJ010000050">
    <property type="protein sequence ID" value="KAF8899875.1"/>
    <property type="molecule type" value="Genomic_DNA"/>
</dbReference>
<name>A0A9P5NN52_GYMJU</name>
<dbReference type="SUPFAM" id="SSF49785">
    <property type="entry name" value="Galactose-binding domain-like"/>
    <property type="match status" value="1"/>
</dbReference>
<feature type="region of interest" description="Disordered" evidence="2">
    <location>
        <begin position="1"/>
        <end position="22"/>
    </location>
</feature>
<dbReference type="PANTHER" id="PTHR12175:SF1">
    <property type="entry name" value="PITH DOMAIN-CONTAINING PROTEIN 1"/>
    <property type="match status" value="1"/>
</dbReference>
<accession>A0A9P5NN52</accession>
<organism evidence="4 5">
    <name type="scientific">Gymnopilus junonius</name>
    <name type="common">Spectacular rustgill mushroom</name>
    <name type="synonym">Gymnopilus spectabilis subsp. junonius</name>
    <dbReference type="NCBI Taxonomy" id="109634"/>
    <lineage>
        <taxon>Eukaryota</taxon>
        <taxon>Fungi</taxon>
        <taxon>Dikarya</taxon>
        <taxon>Basidiomycota</taxon>
        <taxon>Agaricomycotina</taxon>
        <taxon>Agaricomycetes</taxon>
        <taxon>Agaricomycetidae</taxon>
        <taxon>Agaricales</taxon>
        <taxon>Agaricineae</taxon>
        <taxon>Hymenogastraceae</taxon>
        <taxon>Gymnopilus</taxon>
    </lineage>
</organism>
<comment type="caution">
    <text evidence="4">The sequence shown here is derived from an EMBL/GenBank/DDBJ whole genome shotgun (WGS) entry which is preliminary data.</text>
</comment>
<proteinExistence type="inferred from homology"/>
<dbReference type="InterPro" id="IPR045099">
    <property type="entry name" value="PITH1-like"/>
</dbReference>
<comment type="similarity">
    <text evidence="1">Belongs to the PITHD1 family.</text>
</comment>
<dbReference type="InterPro" id="IPR037047">
    <property type="entry name" value="PITH_dom_sf"/>
</dbReference>
<dbReference type="GO" id="GO:0005737">
    <property type="term" value="C:cytoplasm"/>
    <property type="evidence" value="ECO:0007669"/>
    <property type="project" value="UniProtKB-ARBA"/>
</dbReference>
<gene>
    <name evidence="4" type="ORF">CPB84DRAFT_1680808</name>
</gene>
<keyword evidence="5" id="KW-1185">Reference proteome</keyword>
<dbReference type="Proteomes" id="UP000724874">
    <property type="component" value="Unassembled WGS sequence"/>
</dbReference>
<protein>
    <submittedName>
        <fullName evidence="4">DUF1000-domain-containing protein</fullName>
    </submittedName>
</protein>
<dbReference type="InterPro" id="IPR010400">
    <property type="entry name" value="PITH_dom"/>
</dbReference>
<dbReference type="Gene3D" id="2.60.120.470">
    <property type="entry name" value="PITH domain"/>
    <property type="match status" value="1"/>
</dbReference>
<evidence type="ECO:0000256" key="2">
    <source>
        <dbReference type="SAM" id="MobiDB-lite"/>
    </source>
</evidence>
<dbReference type="Pfam" id="PF06201">
    <property type="entry name" value="PITH"/>
    <property type="match status" value="1"/>
</dbReference>
<evidence type="ECO:0000313" key="5">
    <source>
        <dbReference type="Proteomes" id="UP000724874"/>
    </source>
</evidence>
<dbReference type="GO" id="GO:0005634">
    <property type="term" value="C:nucleus"/>
    <property type="evidence" value="ECO:0007669"/>
    <property type="project" value="TreeGrafter"/>
</dbReference>